<proteinExistence type="predicted"/>
<accession>A0ABS4RXJ6</accession>
<feature type="domain" description="ABC transporter" evidence="4">
    <location>
        <begin position="5"/>
        <end position="234"/>
    </location>
</feature>
<comment type="caution">
    <text evidence="5">The sequence shown here is derived from an EMBL/GenBank/DDBJ whole genome shotgun (WGS) entry which is preliminary data.</text>
</comment>
<gene>
    <name evidence="5" type="ORF">J2Z28_004137</name>
</gene>
<dbReference type="InterPro" id="IPR027417">
    <property type="entry name" value="P-loop_NTPase"/>
</dbReference>
<evidence type="ECO:0000313" key="5">
    <source>
        <dbReference type="EMBL" id="MBP2247474.1"/>
    </source>
</evidence>
<dbReference type="SMART" id="SM00382">
    <property type="entry name" value="AAA"/>
    <property type="match status" value="1"/>
</dbReference>
<keyword evidence="6" id="KW-1185">Reference proteome</keyword>
<evidence type="ECO:0000313" key="6">
    <source>
        <dbReference type="Proteomes" id="UP000810207"/>
    </source>
</evidence>
<dbReference type="PANTHER" id="PTHR24220">
    <property type="entry name" value="IMPORT ATP-BINDING PROTEIN"/>
    <property type="match status" value="1"/>
</dbReference>
<dbReference type="InterPro" id="IPR017911">
    <property type="entry name" value="MacB-like_ATP-bd"/>
</dbReference>
<dbReference type="RefSeq" id="WP_211083982.1">
    <property type="nucleotide sequence ID" value="NZ_CBCSLC010000032.1"/>
</dbReference>
<evidence type="ECO:0000256" key="1">
    <source>
        <dbReference type="ARBA" id="ARBA00022448"/>
    </source>
</evidence>
<dbReference type="Pfam" id="PF00005">
    <property type="entry name" value="ABC_tran"/>
    <property type="match status" value="1"/>
</dbReference>
<evidence type="ECO:0000259" key="4">
    <source>
        <dbReference type="PROSITE" id="PS50893"/>
    </source>
</evidence>
<keyword evidence="2" id="KW-0547">Nucleotide-binding</keyword>
<keyword evidence="3 5" id="KW-0067">ATP-binding</keyword>
<protein>
    <submittedName>
        <fullName evidence="5">ABC transport system ATP-binding protein</fullName>
    </submittedName>
</protein>
<dbReference type="Gene3D" id="3.40.50.300">
    <property type="entry name" value="P-loop containing nucleotide triphosphate hydrolases"/>
    <property type="match status" value="1"/>
</dbReference>
<organism evidence="5 6">
    <name type="scientific">Paenibacillus xylanexedens</name>
    <dbReference type="NCBI Taxonomy" id="528191"/>
    <lineage>
        <taxon>Bacteria</taxon>
        <taxon>Bacillati</taxon>
        <taxon>Bacillota</taxon>
        <taxon>Bacilli</taxon>
        <taxon>Bacillales</taxon>
        <taxon>Paenibacillaceae</taxon>
        <taxon>Paenibacillus</taxon>
    </lineage>
</organism>
<dbReference type="InterPro" id="IPR003593">
    <property type="entry name" value="AAA+_ATPase"/>
</dbReference>
<evidence type="ECO:0000256" key="3">
    <source>
        <dbReference type="ARBA" id="ARBA00022840"/>
    </source>
</evidence>
<dbReference type="PROSITE" id="PS50893">
    <property type="entry name" value="ABC_TRANSPORTER_2"/>
    <property type="match status" value="1"/>
</dbReference>
<dbReference type="CDD" id="cd03255">
    <property type="entry name" value="ABC_MJ0796_LolCDE_FtsE"/>
    <property type="match status" value="1"/>
</dbReference>
<reference evidence="5 6" key="1">
    <citation type="submission" date="2021-03" db="EMBL/GenBank/DDBJ databases">
        <title>Genomic Encyclopedia of Type Strains, Phase IV (KMG-IV): sequencing the most valuable type-strain genomes for metagenomic binning, comparative biology and taxonomic classification.</title>
        <authorList>
            <person name="Goeker M."/>
        </authorList>
    </citation>
    <scope>NUCLEOTIDE SEQUENCE [LARGE SCALE GENOMIC DNA]</scope>
    <source>
        <strain evidence="5 6">DSM 21292</strain>
    </source>
</reference>
<dbReference type="InterPro" id="IPR015854">
    <property type="entry name" value="ABC_transpr_LolD-like"/>
</dbReference>
<sequence length="234" mass="26387">MKALIEMQNVSKSFVDRNIDSPVFENVNLTLNHRDFVSIYGRSGSGKSTLLHLAGLVEHPTSGIIKLNGRQINELKESEYARIRNENIGFVYQDFKLINDMTVLENVEIPLALSKAKLTKSQRRERCLSIIKEVELLGKENAYPSQLSGGQKQRTAIARALVNNPTLLLADEPTGNLDFQSAENIMKLLSKMYEKGNMTIVIATHDDYVQQYTTKTIRMENLVREGGPFEESVL</sequence>
<dbReference type="Proteomes" id="UP000810207">
    <property type="component" value="Unassembled WGS sequence"/>
</dbReference>
<dbReference type="InterPro" id="IPR003439">
    <property type="entry name" value="ABC_transporter-like_ATP-bd"/>
</dbReference>
<evidence type="ECO:0000256" key="2">
    <source>
        <dbReference type="ARBA" id="ARBA00022741"/>
    </source>
</evidence>
<dbReference type="SUPFAM" id="SSF52540">
    <property type="entry name" value="P-loop containing nucleoside triphosphate hydrolases"/>
    <property type="match status" value="1"/>
</dbReference>
<dbReference type="EMBL" id="JAGIKV010000016">
    <property type="protein sequence ID" value="MBP2247474.1"/>
    <property type="molecule type" value="Genomic_DNA"/>
</dbReference>
<dbReference type="GO" id="GO:0005524">
    <property type="term" value="F:ATP binding"/>
    <property type="evidence" value="ECO:0007669"/>
    <property type="project" value="UniProtKB-KW"/>
</dbReference>
<dbReference type="PANTHER" id="PTHR24220:SF86">
    <property type="entry name" value="ABC TRANSPORTER ABCH.1"/>
    <property type="match status" value="1"/>
</dbReference>
<name>A0ABS4RXJ6_PAEXY</name>
<keyword evidence="1" id="KW-0813">Transport</keyword>